<reference evidence="2 3" key="1">
    <citation type="journal article" date="2018" name="PLoS Genet.">
        <title>Population sequencing reveals clonal diversity and ancestral inbreeding in the grapevine cultivar Chardonnay.</title>
        <authorList>
            <person name="Roach M.J."/>
            <person name="Johnson D.L."/>
            <person name="Bohlmann J."/>
            <person name="van Vuuren H.J."/>
            <person name="Jones S.J."/>
            <person name="Pretorius I.S."/>
            <person name="Schmidt S.A."/>
            <person name="Borneman A.R."/>
        </authorList>
    </citation>
    <scope>NUCLEOTIDE SEQUENCE [LARGE SCALE GENOMIC DNA]</scope>
    <source>
        <strain evidence="3">cv. Chardonnay</strain>
        <tissue evidence="2">Leaf</tissue>
    </source>
</reference>
<evidence type="ECO:0000313" key="3">
    <source>
        <dbReference type="Proteomes" id="UP000288805"/>
    </source>
</evidence>
<evidence type="ECO:0000313" key="2">
    <source>
        <dbReference type="EMBL" id="RVW67425.1"/>
    </source>
</evidence>
<dbReference type="Pfam" id="PF25597">
    <property type="entry name" value="SH3_retrovirus"/>
    <property type="match status" value="1"/>
</dbReference>
<dbReference type="InterPro" id="IPR043502">
    <property type="entry name" value="DNA/RNA_pol_sf"/>
</dbReference>
<dbReference type="InterPro" id="IPR012337">
    <property type="entry name" value="RNaseH-like_sf"/>
</dbReference>
<name>A0A438G5E7_VITVI</name>
<organism evidence="2 3">
    <name type="scientific">Vitis vinifera</name>
    <name type="common">Grape</name>
    <dbReference type="NCBI Taxonomy" id="29760"/>
    <lineage>
        <taxon>Eukaryota</taxon>
        <taxon>Viridiplantae</taxon>
        <taxon>Streptophyta</taxon>
        <taxon>Embryophyta</taxon>
        <taxon>Tracheophyta</taxon>
        <taxon>Spermatophyta</taxon>
        <taxon>Magnoliopsida</taxon>
        <taxon>eudicotyledons</taxon>
        <taxon>Gunneridae</taxon>
        <taxon>Pentapetalae</taxon>
        <taxon>rosids</taxon>
        <taxon>Vitales</taxon>
        <taxon>Vitaceae</taxon>
        <taxon>Viteae</taxon>
        <taxon>Vitis</taxon>
    </lineage>
</organism>
<comment type="caution">
    <text evidence="2">The sequence shown here is derived from an EMBL/GenBank/DDBJ whole genome shotgun (WGS) entry which is preliminary data.</text>
</comment>
<dbReference type="SUPFAM" id="SSF56672">
    <property type="entry name" value="DNA/RNA polymerases"/>
    <property type="match status" value="1"/>
</dbReference>
<dbReference type="Pfam" id="PF07727">
    <property type="entry name" value="RVT_2"/>
    <property type="match status" value="2"/>
</dbReference>
<dbReference type="GO" id="GO:0003676">
    <property type="term" value="F:nucleic acid binding"/>
    <property type="evidence" value="ECO:0007669"/>
    <property type="project" value="InterPro"/>
</dbReference>
<dbReference type="SUPFAM" id="SSF53098">
    <property type="entry name" value="Ribonuclease H-like"/>
    <property type="match status" value="1"/>
</dbReference>
<dbReference type="InterPro" id="IPR013103">
    <property type="entry name" value="RVT_2"/>
</dbReference>
<dbReference type="EMBL" id="QGNW01000585">
    <property type="protein sequence ID" value="RVW67425.1"/>
    <property type="molecule type" value="Genomic_DNA"/>
</dbReference>
<dbReference type="PANTHER" id="PTHR11439">
    <property type="entry name" value="GAG-POL-RELATED RETROTRANSPOSON"/>
    <property type="match status" value="1"/>
</dbReference>
<gene>
    <name evidence="2" type="primary">POLX_1677</name>
    <name evidence="2" type="ORF">CK203_065214</name>
</gene>
<proteinExistence type="predicted"/>
<feature type="domain" description="Integrase catalytic" evidence="1">
    <location>
        <begin position="1"/>
        <end position="67"/>
    </location>
</feature>
<dbReference type="PANTHER" id="PTHR11439:SF467">
    <property type="entry name" value="INTEGRASE CATALYTIC DOMAIN-CONTAINING PROTEIN"/>
    <property type="match status" value="1"/>
</dbReference>
<dbReference type="AlphaFoldDB" id="A0A438G5E7"/>
<accession>A0A438G5E7</accession>
<dbReference type="GO" id="GO:0015074">
    <property type="term" value="P:DNA integration"/>
    <property type="evidence" value="ECO:0007669"/>
    <property type="project" value="InterPro"/>
</dbReference>
<dbReference type="Gene3D" id="3.30.420.10">
    <property type="entry name" value="Ribonuclease H-like superfamily/Ribonuclease H"/>
    <property type="match status" value="1"/>
</dbReference>
<evidence type="ECO:0000259" key="1">
    <source>
        <dbReference type="PROSITE" id="PS50994"/>
    </source>
</evidence>
<dbReference type="InterPro" id="IPR057670">
    <property type="entry name" value="SH3_retrovirus"/>
</dbReference>
<dbReference type="PROSITE" id="PS50994">
    <property type="entry name" value="INTEGRASE"/>
    <property type="match status" value="1"/>
</dbReference>
<dbReference type="CDD" id="cd09272">
    <property type="entry name" value="RNase_HI_RT_Ty1"/>
    <property type="match status" value="1"/>
</dbReference>
<dbReference type="InterPro" id="IPR036397">
    <property type="entry name" value="RNaseH_sf"/>
</dbReference>
<protein>
    <submittedName>
        <fullName evidence="2">Retrovirus-related Pol polyprotein from transposon TNT 1-94</fullName>
    </submittedName>
</protein>
<sequence length="443" mass="50941">MLGTPSQNGVAKRQNCTLKDMVRSMINHFTLLESLWGEAVKTTVYILNRVPSKAVAKTPYELWTSKKPSIRYLHVWGCPVEARPYKPNEKKLDSRTMSCYFVGYSERSRGFKFYDPSSRSFFETGNAKFIEDVELSGREPLRKTKRDSKGNIVRYKAHLVAKGFTQKKDIDYKETFSPISSNDSFRIIMALVAPNDLGLHQMDIKTKFPNGNIDETIYMVKLENFESNDSKQLENTVDQCIHLKFNRSKFIILVLYLDDILLASSDIELLHETKRFLSNKFDMKDLGNASFVLGRYLSNLGMDHWKKTKRVKRYLQRTKYYILTYRRSSHLEIVGYSNSDFAGCLNSRRSTSGYIFMLAGGAISWKSVKQTLIASSTMEAKFIACYEASKHGIWLQNFITQLRIVDGIEKPLRINCDNKAAELYSKNNEVCQSPNTLTSSSWL</sequence>
<dbReference type="InterPro" id="IPR001584">
    <property type="entry name" value="Integrase_cat-core"/>
</dbReference>
<dbReference type="Proteomes" id="UP000288805">
    <property type="component" value="Unassembled WGS sequence"/>
</dbReference>